<accession>D5QBK3</accession>
<dbReference type="AlphaFoldDB" id="D5QBK3"/>
<dbReference type="HOGENOM" id="CLU_2973523_0_0_5"/>
<proteinExistence type="predicted"/>
<evidence type="ECO:0000313" key="2">
    <source>
        <dbReference type="Proteomes" id="UP000006468"/>
    </source>
</evidence>
<dbReference type="Proteomes" id="UP000006468">
    <property type="component" value="Chromosome"/>
</dbReference>
<comment type="caution">
    <text evidence="1">The sequence shown here is derived from an EMBL/GenBank/DDBJ whole genome shotgun (WGS) entry which is preliminary data.</text>
</comment>
<organism evidence="1 2">
    <name type="scientific">Novacetimonas hansenii ATCC 23769</name>
    <dbReference type="NCBI Taxonomy" id="714995"/>
    <lineage>
        <taxon>Bacteria</taxon>
        <taxon>Pseudomonadati</taxon>
        <taxon>Pseudomonadota</taxon>
        <taxon>Alphaproteobacteria</taxon>
        <taxon>Acetobacterales</taxon>
        <taxon>Acetobacteraceae</taxon>
        <taxon>Novacetimonas</taxon>
    </lineage>
</organism>
<reference evidence="1 2" key="1">
    <citation type="journal article" date="2010" name="J. Bacteriol.">
        <title>Genome sequence of a cellulose-producing bacterium, Gluconacetobacter hansenii ATCC 23769.</title>
        <authorList>
            <person name="Iyer P.R."/>
            <person name="Geib S.M."/>
            <person name="Catchmark J."/>
            <person name="Kao T.H."/>
            <person name="Tien M."/>
        </authorList>
    </citation>
    <scope>NUCLEOTIDE SEQUENCE [LARGE SCALE GENOMIC DNA]</scope>
    <source>
        <strain evidence="1 2">ATCC 23769</strain>
    </source>
</reference>
<name>D5QBK3_NOVHA</name>
<protein>
    <submittedName>
        <fullName evidence="1">Uncharacterized protein</fullName>
    </submittedName>
</protein>
<evidence type="ECO:0000313" key="1">
    <source>
        <dbReference type="EMBL" id="EFG85689.1"/>
    </source>
</evidence>
<dbReference type="EMBL" id="ADTV01000004">
    <property type="protein sequence ID" value="EFG85689.1"/>
    <property type="molecule type" value="Genomic_DNA"/>
</dbReference>
<sequence length="58" mass="6656">MTCVTPPYNTDACGTCRPRTGLCRERAHMIDNVLGQSFWSRRCYMTPEGDVRVGRYLL</sequence>
<gene>
    <name evidence="1" type="ORF">GXY_02486</name>
</gene>